<evidence type="ECO:0000256" key="5">
    <source>
        <dbReference type="ARBA" id="ARBA00023136"/>
    </source>
</evidence>
<reference evidence="8 9" key="1">
    <citation type="submission" date="2020-09" db="EMBL/GenBank/DDBJ databases">
        <title>Genome seq and assembly of Chryseobacterium sp.</title>
        <authorList>
            <person name="Chhetri G."/>
        </authorList>
    </citation>
    <scope>NUCLEOTIDE SEQUENCE [LARGE SCALE GENOMIC DNA]</scope>
    <source>
        <strain evidence="8 9">GCR10</strain>
    </source>
</reference>
<keyword evidence="2" id="KW-0812">Transmembrane</keyword>
<protein>
    <submittedName>
        <fullName evidence="8">Gliding motility-associated C-terminal domain-containing protein</fullName>
    </submittedName>
</protein>
<evidence type="ECO:0000256" key="4">
    <source>
        <dbReference type="ARBA" id="ARBA00022989"/>
    </source>
</evidence>
<evidence type="ECO:0000256" key="6">
    <source>
        <dbReference type="SAM" id="SignalP"/>
    </source>
</evidence>
<dbReference type="NCBIfam" id="TIGR04131">
    <property type="entry name" value="Bac_Flav_CTERM"/>
    <property type="match status" value="1"/>
</dbReference>
<dbReference type="PANTHER" id="PTHR12223">
    <property type="entry name" value="VESICULAR MANNOSE-BINDING LECTIN"/>
    <property type="match status" value="1"/>
</dbReference>
<keyword evidence="3 6" id="KW-0732">Signal</keyword>
<feature type="signal peptide" evidence="6">
    <location>
        <begin position="1"/>
        <end position="20"/>
    </location>
</feature>
<feature type="chain" id="PRO_5046736663" evidence="6">
    <location>
        <begin position="21"/>
        <end position="755"/>
    </location>
</feature>
<feature type="domain" description="L-type lectin-like" evidence="7">
    <location>
        <begin position="51"/>
        <end position="256"/>
    </location>
</feature>
<evidence type="ECO:0000259" key="7">
    <source>
        <dbReference type="Pfam" id="PF03388"/>
    </source>
</evidence>
<proteinExistence type="predicted"/>
<dbReference type="PANTHER" id="PTHR12223:SF28">
    <property type="entry name" value="LECTIN, MANNOSE BINDING 1 LIKE"/>
    <property type="match status" value="1"/>
</dbReference>
<keyword evidence="5" id="KW-0472">Membrane</keyword>
<comment type="caution">
    <text evidence="8">The sequence shown here is derived from an EMBL/GenBank/DDBJ whole genome shotgun (WGS) entry which is preliminary data.</text>
</comment>
<dbReference type="Proteomes" id="UP000637299">
    <property type="component" value="Unassembled WGS sequence"/>
</dbReference>
<dbReference type="Pfam" id="PF13585">
    <property type="entry name" value="CHU_C"/>
    <property type="match status" value="1"/>
</dbReference>
<dbReference type="RefSeq" id="WP_191738128.1">
    <property type="nucleotide sequence ID" value="NZ_JACYFS010000008.1"/>
</dbReference>
<evidence type="ECO:0000256" key="3">
    <source>
        <dbReference type="ARBA" id="ARBA00022729"/>
    </source>
</evidence>
<evidence type="ECO:0000313" key="8">
    <source>
        <dbReference type="EMBL" id="MBD8084353.1"/>
    </source>
</evidence>
<comment type="subcellular location">
    <subcellularLocation>
        <location evidence="1">Membrane</location>
        <topology evidence="1">Single-pass type I membrane protein</topology>
    </subcellularLocation>
</comment>
<dbReference type="EMBL" id="JACYFS010000008">
    <property type="protein sequence ID" value="MBD8084353.1"/>
    <property type="molecule type" value="Genomic_DNA"/>
</dbReference>
<dbReference type="Pfam" id="PF03388">
    <property type="entry name" value="Lectin_leg-like"/>
    <property type="match status" value="1"/>
</dbReference>
<dbReference type="Gene3D" id="2.60.120.200">
    <property type="match status" value="1"/>
</dbReference>
<keyword evidence="4" id="KW-1133">Transmembrane helix</keyword>
<accession>A0ABR8ZGC3</accession>
<sequence length="755" mass="82035">MNKNLLSYIALFLICFSALFKSQTYQLIGNPVVTTGWTMVAPTTTAVNGTDAFVQITPDTNNQSGSIRLNDPINLKFCDKWRVEFDFRMDSNQTANGDGLAFWYLQNPPVASVLGSGLGVSQNAVGLIVGFDTYNNTTTAVMSKVHVAYGQVANTTDQNNVEYFNVAGSSFHSPDLNTTLPFQGTTYKHVEVTAEVSTASPTGWTIQIKIDNTVICNQPFVPSGTAAAMTQGYFGFSASTGGNRSRHSIKNVKIYTDKVPILQPTISQSNCPNPTTGFATVNLTSFNNQFVANPANFTFTYFVQGNPTPIATPATFQYNAATTIIVRVKDNAGLLCDNADGRIQLALGDFTASNVTLTTCNNNYATTATFNLTSAAVTSTPGAIKKYYKTLQDLNNNVNEITNPASYVSAPGKVYVKVTTPQGCTGNAEITLAFFPLPTATDATLQTCFKTEVGLMGTFDLTTANVSSGVGITKVYFTTLENALNNTNPIADPTTHNASNSVVYVKITGTNSCWVIRKITLVVIPPTRSAVLKDKIICMEDRTTLDAGPGFVSYEWSTGATTQSITGVPVGSYWVRLQTGACFTMQFVSVRAAGNPTISSLDITNNTITVNVSGGTPAYQYSLNGTTWQTSNVFTGLPRGENKIFVKDSYNCEPIQIQVTVPNLLNAITPNGDNVNDVIDYTALAYKKNLVFIVYDRYGNKKYEADKIRNYKWDGTSGNKKLPTGTYWYTISWNENDKNNTQTVYNGWVLLKNRE</sequence>
<organism evidence="8 9">
    <name type="scientific">Chryseobacterium caseinilyticum</name>
    <dbReference type="NCBI Taxonomy" id="2771428"/>
    <lineage>
        <taxon>Bacteria</taxon>
        <taxon>Pseudomonadati</taxon>
        <taxon>Bacteroidota</taxon>
        <taxon>Flavobacteriia</taxon>
        <taxon>Flavobacteriales</taxon>
        <taxon>Weeksellaceae</taxon>
        <taxon>Chryseobacterium group</taxon>
        <taxon>Chryseobacterium</taxon>
    </lineage>
</organism>
<dbReference type="SUPFAM" id="SSF49899">
    <property type="entry name" value="Concanavalin A-like lectins/glucanases"/>
    <property type="match status" value="1"/>
</dbReference>
<name>A0ABR8ZGC3_9FLAO</name>
<evidence type="ECO:0000256" key="1">
    <source>
        <dbReference type="ARBA" id="ARBA00004479"/>
    </source>
</evidence>
<gene>
    <name evidence="8" type="ORF">IC610_18250</name>
</gene>
<dbReference type="InterPro" id="IPR013320">
    <property type="entry name" value="ConA-like_dom_sf"/>
</dbReference>
<dbReference type="InterPro" id="IPR005052">
    <property type="entry name" value="Lectin_leg"/>
</dbReference>
<keyword evidence="9" id="KW-1185">Reference proteome</keyword>
<evidence type="ECO:0000256" key="2">
    <source>
        <dbReference type="ARBA" id="ARBA00022692"/>
    </source>
</evidence>
<dbReference type="InterPro" id="IPR026341">
    <property type="entry name" value="T9SS_type_B"/>
</dbReference>
<dbReference type="InterPro" id="IPR051136">
    <property type="entry name" value="Intracellular_Lectin-GPT"/>
</dbReference>
<evidence type="ECO:0000313" key="9">
    <source>
        <dbReference type="Proteomes" id="UP000637299"/>
    </source>
</evidence>